<evidence type="ECO:0000256" key="7">
    <source>
        <dbReference type="RuleBase" id="RU361218"/>
    </source>
</evidence>
<keyword evidence="4 7" id="KW-1133">Transmembrane helix</keyword>
<dbReference type="PANTHER" id="PTHR19282:SF534">
    <property type="entry name" value="TETRASPANIN FAMILY-RELATED"/>
    <property type="match status" value="1"/>
</dbReference>
<name>A0AAN9G1H2_9CAEN</name>
<dbReference type="AlphaFoldDB" id="A0AAN9G1H2"/>
<keyword evidence="9" id="KW-1185">Reference proteome</keyword>
<sequence length="271" mass="29356">MTESIIEMCESSKGCVKCVILVINTFLLIVGAASMGTGIWLLTSESSLFYRYHDVIAESDVNAALLKDGVIAMLAGGLAILMFASIGIVAAVTSSTGLLAMYTVLLSALMAVEVAPVILAVVFRADWMSKIDKEVLAEFRDRYGDDNSDESSREFTSAFNALQSDFDCCGWFNGSDYDIQAPQKWNNTKMMVPESCCNAHNQTSRDSCVTEPMTSELYNSIGCRDALTNLLTTYEYVVISLGGVILGLELLMVIGTVTLLSISVGNKYDLS</sequence>
<dbReference type="PANTHER" id="PTHR19282">
    <property type="entry name" value="TETRASPANIN"/>
    <property type="match status" value="1"/>
</dbReference>
<dbReference type="InterPro" id="IPR008952">
    <property type="entry name" value="Tetraspanin_EC2_sf"/>
</dbReference>
<dbReference type="Gene3D" id="1.10.1450.10">
    <property type="entry name" value="Tetraspanin"/>
    <property type="match status" value="1"/>
</dbReference>
<evidence type="ECO:0000256" key="5">
    <source>
        <dbReference type="ARBA" id="ARBA00023136"/>
    </source>
</evidence>
<evidence type="ECO:0000256" key="2">
    <source>
        <dbReference type="ARBA" id="ARBA00006840"/>
    </source>
</evidence>
<feature type="transmembrane region" description="Helical" evidence="7">
    <location>
        <begin position="236"/>
        <end position="262"/>
    </location>
</feature>
<dbReference type="PIRSF" id="PIRSF002419">
    <property type="entry name" value="Tetraspanin"/>
    <property type="match status" value="1"/>
</dbReference>
<dbReference type="Proteomes" id="UP001374579">
    <property type="component" value="Unassembled WGS sequence"/>
</dbReference>
<comment type="caution">
    <text evidence="8">The sequence shown here is derived from an EMBL/GenBank/DDBJ whole genome shotgun (WGS) entry which is preliminary data.</text>
</comment>
<dbReference type="Pfam" id="PF00335">
    <property type="entry name" value="Tetraspanin"/>
    <property type="match status" value="1"/>
</dbReference>
<evidence type="ECO:0000256" key="3">
    <source>
        <dbReference type="ARBA" id="ARBA00022692"/>
    </source>
</evidence>
<proteinExistence type="inferred from homology"/>
<keyword evidence="6" id="KW-1015">Disulfide bond</keyword>
<feature type="disulfide bond" evidence="6">
    <location>
        <begin position="168"/>
        <end position="196"/>
    </location>
</feature>
<comment type="subcellular location">
    <subcellularLocation>
        <location evidence="1 7">Membrane</location>
        <topology evidence="1 7">Multi-pass membrane protein</topology>
    </subcellularLocation>
</comment>
<evidence type="ECO:0000256" key="4">
    <source>
        <dbReference type="ARBA" id="ARBA00022989"/>
    </source>
</evidence>
<keyword evidence="3 7" id="KW-0812">Transmembrane</keyword>
<evidence type="ECO:0000313" key="8">
    <source>
        <dbReference type="EMBL" id="KAK7091444.1"/>
    </source>
</evidence>
<reference evidence="8 9" key="1">
    <citation type="submission" date="2024-02" db="EMBL/GenBank/DDBJ databases">
        <title>Chromosome-scale genome assembly of the rough periwinkle Littorina saxatilis.</title>
        <authorList>
            <person name="De Jode A."/>
            <person name="Faria R."/>
            <person name="Formenti G."/>
            <person name="Sims Y."/>
            <person name="Smith T.P."/>
            <person name="Tracey A."/>
            <person name="Wood J.M.D."/>
            <person name="Zagrodzka Z.B."/>
            <person name="Johannesson K."/>
            <person name="Butlin R.K."/>
            <person name="Leder E.H."/>
        </authorList>
    </citation>
    <scope>NUCLEOTIDE SEQUENCE [LARGE SCALE GENOMIC DNA]</scope>
    <source>
        <strain evidence="8">Snail1</strain>
        <tissue evidence="8">Muscle</tissue>
    </source>
</reference>
<accession>A0AAN9G1H2</accession>
<dbReference type="EMBL" id="JBAMIC010000022">
    <property type="protein sequence ID" value="KAK7091444.1"/>
    <property type="molecule type" value="Genomic_DNA"/>
</dbReference>
<comment type="similarity">
    <text evidence="2 7">Belongs to the tetraspanin (TM4SF) family.</text>
</comment>
<evidence type="ECO:0000313" key="9">
    <source>
        <dbReference type="Proteomes" id="UP001374579"/>
    </source>
</evidence>
<feature type="transmembrane region" description="Helical" evidence="7">
    <location>
        <begin position="21"/>
        <end position="42"/>
    </location>
</feature>
<protein>
    <recommendedName>
        <fullName evidence="7">Tetraspanin</fullName>
    </recommendedName>
</protein>
<dbReference type="PRINTS" id="PR00259">
    <property type="entry name" value="TMFOUR"/>
</dbReference>
<evidence type="ECO:0000256" key="1">
    <source>
        <dbReference type="ARBA" id="ARBA00004141"/>
    </source>
</evidence>
<dbReference type="CDD" id="cd03127">
    <property type="entry name" value="tetraspanin_LEL"/>
    <property type="match status" value="1"/>
</dbReference>
<evidence type="ECO:0000256" key="6">
    <source>
        <dbReference type="PIRSR" id="PIRSR002419-1"/>
    </source>
</evidence>
<gene>
    <name evidence="8" type="ORF">V1264_009124</name>
</gene>
<dbReference type="InterPro" id="IPR018499">
    <property type="entry name" value="Tetraspanin/Peripherin"/>
</dbReference>
<dbReference type="SUPFAM" id="SSF48652">
    <property type="entry name" value="Tetraspanin"/>
    <property type="match status" value="1"/>
</dbReference>
<keyword evidence="5 7" id="KW-0472">Membrane</keyword>
<organism evidence="8 9">
    <name type="scientific">Littorina saxatilis</name>
    <dbReference type="NCBI Taxonomy" id="31220"/>
    <lineage>
        <taxon>Eukaryota</taxon>
        <taxon>Metazoa</taxon>
        <taxon>Spiralia</taxon>
        <taxon>Lophotrochozoa</taxon>
        <taxon>Mollusca</taxon>
        <taxon>Gastropoda</taxon>
        <taxon>Caenogastropoda</taxon>
        <taxon>Littorinimorpha</taxon>
        <taxon>Littorinoidea</taxon>
        <taxon>Littorinidae</taxon>
        <taxon>Littorina</taxon>
    </lineage>
</organism>
<feature type="transmembrane region" description="Helical" evidence="7">
    <location>
        <begin position="99"/>
        <end position="123"/>
    </location>
</feature>
<dbReference type="GO" id="GO:0005886">
    <property type="term" value="C:plasma membrane"/>
    <property type="evidence" value="ECO:0007669"/>
    <property type="project" value="TreeGrafter"/>
</dbReference>
<feature type="transmembrane region" description="Helical" evidence="7">
    <location>
        <begin position="70"/>
        <end position="92"/>
    </location>
</feature>
<dbReference type="InterPro" id="IPR000301">
    <property type="entry name" value="Tetraspanin_animals"/>
</dbReference>